<keyword evidence="2" id="KW-1185">Reference proteome</keyword>
<dbReference type="AlphaFoldDB" id="A0A4Y2HKR3"/>
<dbReference type="Proteomes" id="UP000499080">
    <property type="component" value="Unassembled WGS sequence"/>
</dbReference>
<dbReference type="OrthoDB" id="6428669at2759"/>
<proteinExistence type="predicted"/>
<evidence type="ECO:0000313" key="1">
    <source>
        <dbReference type="EMBL" id="GBM65945.1"/>
    </source>
</evidence>
<name>A0A4Y2HKR3_ARAVE</name>
<evidence type="ECO:0000313" key="2">
    <source>
        <dbReference type="Proteomes" id="UP000499080"/>
    </source>
</evidence>
<comment type="caution">
    <text evidence="1">The sequence shown here is derived from an EMBL/GenBank/DDBJ whole genome shotgun (WGS) entry which is preliminary data.</text>
</comment>
<reference evidence="1 2" key="1">
    <citation type="journal article" date="2019" name="Sci. Rep.">
        <title>Orb-weaving spider Araneus ventricosus genome elucidates the spidroin gene catalogue.</title>
        <authorList>
            <person name="Kono N."/>
            <person name="Nakamura H."/>
            <person name="Ohtoshi R."/>
            <person name="Moran D.A.P."/>
            <person name="Shinohara A."/>
            <person name="Yoshida Y."/>
            <person name="Fujiwara M."/>
            <person name="Mori M."/>
            <person name="Tomita M."/>
            <person name="Arakawa K."/>
        </authorList>
    </citation>
    <scope>NUCLEOTIDE SEQUENCE [LARGE SCALE GENOMIC DNA]</scope>
</reference>
<accession>A0A4Y2HKR3</accession>
<organism evidence="1 2">
    <name type="scientific">Araneus ventricosus</name>
    <name type="common">Orbweaver spider</name>
    <name type="synonym">Epeira ventricosa</name>
    <dbReference type="NCBI Taxonomy" id="182803"/>
    <lineage>
        <taxon>Eukaryota</taxon>
        <taxon>Metazoa</taxon>
        <taxon>Ecdysozoa</taxon>
        <taxon>Arthropoda</taxon>
        <taxon>Chelicerata</taxon>
        <taxon>Arachnida</taxon>
        <taxon>Araneae</taxon>
        <taxon>Araneomorphae</taxon>
        <taxon>Entelegynae</taxon>
        <taxon>Araneoidea</taxon>
        <taxon>Araneidae</taxon>
        <taxon>Araneus</taxon>
    </lineage>
</organism>
<protein>
    <submittedName>
        <fullName evidence="1">Uncharacterized protein</fullName>
    </submittedName>
</protein>
<gene>
    <name evidence="1" type="ORF">AVEN_152161_1</name>
</gene>
<sequence length="129" mass="15208">MNVLKSKRSKLRRLFTKALNDFEKWEFDLSINERILKLRLIEEKAKPMLEMEETYREELIKTENSETIVNNEFDESECYIDKWRIAESKLASLLAEKDSSSVVKVLIKILFFDIQSLKSQLLMGISRTG</sequence>
<dbReference type="EMBL" id="BGPR01002002">
    <property type="protein sequence ID" value="GBM65945.1"/>
    <property type="molecule type" value="Genomic_DNA"/>
</dbReference>